<proteinExistence type="predicted"/>
<protein>
    <submittedName>
        <fullName evidence="1">Uncharacterized protein</fullName>
    </submittedName>
</protein>
<organism evidence="1 2">
    <name type="scientific">Candidatus Nealsonbacteria bacterium RBG_13_37_56</name>
    <dbReference type="NCBI Taxonomy" id="1801661"/>
    <lineage>
        <taxon>Bacteria</taxon>
        <taxon>Candidatus Nealsoniibacteriota</taxon>
    </lineage>
</organism>
<name>A0A1G2DW44_9BACT</name>
<evidence type="ECO:0000313" key="2">
    <source>
        <dbReference type="Proteomes" id="UP000178893"/>
    </source>
</evidence>
<reference evidence="1 2" key="1">
    <citation type="journal article" date="2016" name="Nat. Commun.">
        <title>Thousands of microbial genomes shed light on interconnected biogeochemical processes in an aquifer system.</title>
        <authorList>
            <person name="Anantharaman K."/>
            <person name="Brown C.T."/>
            <person name="Hug L.A."/>
            <person name="Sharon I."/>
            <person name="Castelle C.J."/>
            <person name="Probst A.J."/>
            <person name="Thomas B.C."/>
            <person name="Singh A."/>
            <person name="Wilkins M.J."/>
            <person name="Karaoz U."/>
            <person name="Brodie E.L."/>
            <person name="Williams K.H."/>
            <person name="Hubbard S.S."/>
            <person name="Banfield J.F."/>
        </authorList>
    </citation>
    <scope>NUCLEOTIDE SEQUENCE [LARGE SCALE GENOMIC DNA]</scope>
</reference>
<comment type="caution">
    <text evidence="1">The sequence shown here is derived from an EMBL/GenBank/DDBJ whole genome shotgun (WGS) entry which is preliminary data.</text>
</comment>
<gene>
    <name evidence="1" type="ORF">A2V72_00705</name>
</gene>
<dbReference type="EMBL" id="MHLW01000023">
    <property type="protein sequence ID" value="OGZ17844.1"/>
    <property type="molecule type" value="Genomic_DNA"/>
</dbReference>
<dbReference type="Proteomes" id="UP000178893">
    <property type="component" value="Unassembled WGS sequence"/>
</dbReference>
<sequence>MSSPNFYFNRFLVSDRENNLFAFLPFLDKCTQRFNDIIKPAAEFMDLKSEIVNDEKSGKEIMERVYEAINNSRILLFDISSDERYANKVNPNVAYELGIARSIRDDIDILLITDIEDIEKEIFFDIRGMHIIKIKADVTKKEFLEILELICKKQEYYQDKRIEIISKSIDGEGISLMYRHGRLPEGFKHFGSVDMSAELKMSALRLLDFGILKTEWGCYRNGYEYAYHWTSFGKAIMKHMGINEINLEDFKKLPEYQDRLKFEETYREFKKKMGQ</sequence>
<evidence type="ECO:0000313" key="1">
    <source>
        <dbReference type="EMBL" id="OGZ17844.1"/>
    </source>
</evidence>
<dbReference type="AlphaFoldDB" id="A0A1G2DW44"/>
<accession>A0A1G2DW44</accession>